<reference evidence="3" key="2">
    <citation type="submission" date="2020-05" db="UniProtKB">
        <authorList>
            <consortium name="EnsemblMetazoa"/>
        </authorList>
    </citation>
    <scope>IDENTIFICATION</scope>
</reference>
<evidence type="ECO:0000313" key="2">
    <source>
        <dbReference type="EMBL" id="KFB41370.1"/>
    </source>
</evidence>
<accession>A0A084VTS6</accession>
<dbReference type="EnsemblMetazoa" id="ASIC008951-RA">
    <property type="protein sequence ID" value="ASIC008951-PA"/>
    <property type="gene ID" value="ASIC008951"/>
</dbReference>
<dbReference type="EMBL" id="KE525091">
    <property type="protein sequence ID" value="KFB41370.1"/>
    <property type="molecule type" value="Genomic_DNA"/>
</dbReference>
<proteinExistence type="predicted"/>
<organism evidence="2">
    <name type="scientific">Anopheles sinensis</name>
    <name type="common">Mosquito</name>
    <dbReference type="NCBI Taxonomy" id="74873"/>
    <lineage>
        <taxon>Eukaryota</taxon>
        <taxon>Metazoa</taxon>
        <taxon>Ecdysozoa</taxon>
        <taxon>Arthropoda</taxon>
        <taxon>Hexapoda</taxon>
        <taxon>Insecta</taxon>
        <taxon>Pterygota</taxon>
        <taxon>Neoptera</taxon>
        <taxon>Endopterygota</taxon>
        <taxon>Diptera</taxon>
        <taxon>Nematocera</taxon>
        <taxon>Culicoidea</taxon>
        <taxon>Culicidae</taxon>
        <taxon>Anophelinae</taxon>
        <taxon>Anopheles</taxon>
    </lineage>
</organism>
<dbReference type="OrthoDB" id="5982619at2759"/>
<gene>
    <name evidence="2" type="ORF">ZHAS_00008951</name>
</gene>
<feature type="region of interest" description="Disordered" evidence="1">
    <location>
        <begin position="24"/>
        <end position="43"/>
    </location>
</feature>
<evidence type="ECO:0000256" key="1">
    <source>
        <dbReference type="SAM" id="MobiDB-lite"/>
    </source>
</evidence>
<name>A0A084VTS6_ANOSI</name>
<feature type="region of interest" description="Disordered" evidence="1">
    <location>
        <begin position="86"/>
        <end position="133"/>
    </location>
</feature>
<dbReference type="AlphaFoldDB" id="A0A084VTS6"/>
<dbReference type="VEuPathDB" id="VectorBase:ASIS022863"/>
<dbReference type="Pfam" id="PF20802">
    <property type="entry name" value="MAML1_3_TAD1"/>
    <property type="match status" value="1"/>
</dbReference>
<dbReference type="STRING" id="74873.A0A084VTS6"/>
<dbReference type="VEuPathDB" id="VectorBase:ASIC008951"/>
<dbReference type="Proteomes" id="UP000030765">
    <property type="component" value="Unassembled WGS sequence"/>
</dbReference>
<sequence length="133" mass="14221">MIDCSFLLLLHLQQQKFLKRPADDIDSASDSYEPPVKLQHNGSENLTKFSVEIVQQLEFTTSAANSQPQQISTNVTVKALTNASVKSEGSTATGGPAGAGERVCRPVRGAGEGRGGQRALSGPVGLHRGRYER</sequence>
<dbReference type="EMBL" id="ATLV01016467">
    <property type="status" value="NOT_ANNOTATED_CDS"/>
    <property type="molecule type" value="Genomic_DNA"/>
</dbReference>
<keyword evidence="4" id="KW-1185">Reference proteome</keyword>
<protein>
    <submittedName>
        <fullName evidence="2 3">Uncharacterized protein</fullName>
    </submittedName>
</protein>
<evidence type="ECO:0000313" key="4">
    <source>
        <dbReference type="Proteomes" id="UP000030765"/>
    </source>
</evidence>
<evidence type="ECO:0000313" key="3">
    <source>
        <dbReference type="EnsemblMetazoa" id="ASIC008951-PA"/>
    </source>
</evidence>
<reference evidence="2 4" key="1">
    <citation type="journal article" date="2014" name="BMC Genomics">
        <title>Genome sequence of Anopheles sinensis provides insight into genetics basis of mosquito competence for malaria parasites.</title>
        <authorList>
            <person name="Zhou D."/>
            <person name="Zhang D."/>
            <person name="Ding G."/>
            <person name="Shi L."/>
            <person name="Hou Q."/>
            <person name="Ye Y."/>
            <person name="Xu Y."/>
            <person name="Zhou H."/>
            <person name="Xiong C."/>
            <person name="Li S."/>
            <person name="Yu J."/>
            <person name="Hong S."/>
            <person name="Yu X."/>
            <person name="Zou P."/>
            <person name="Chen C."/>
            <person name="Chang X."/>
            <person name="Wang W."/>
            <person name="Lv Y."/>
            <person name="Sun Y."/>
            <person name="Ma L."/>
            <person name="Shen B."/>
            <person name="Zhu C."/>
        </authorList>
    </citation>
    <scope>NUCLEOTIDE SEQUENCE [LARGE SCALE GENOMIC DNA]</scope>
</reference>